<keyword evidence="1" id="KW-0694">RNA-binding</keyword>
<comment type="similarity">
    <text evidence="1">Belongs to the eukaryotic initiation factor 4E family.</text>
</comment>
<dbReference type="InterPro" id="IPR023398">
    <property type="entry name" value="TIF_eIF4e-like"/>
</dbReference>
<reference evidence="3 4" key="1">
    <citation type="journal article" date="2008" name="Nature">
        <title>The genome of the choanoflagellate Monosiga brevicollis and the origin of metazoans.</title>
        <authorList>
            <consortium name="JGI Sequencing"/>
            <person name="King N."/>
            <person name="Westbrook M.J."/>
            <person name="Young S.L."/>
            <person name="Kuo A."/>
            <person name="Abedin M."/>
            <person name="Chapman J."/>
            <person name="Fairclough S."/>
            <person name="Hellsten U."/>
            <person name="Isogai Y."/>
            <person name="Letunic I."/>
            <person name="Marr M."/>
            <person name="Pincus D."/>
            <person name="Putnam N."/>
            <person name="Rokas A."/>
            <person name="Wright K.J."/>
            <person name="Zuzow R."/>
            <person name="Dirks W."/>
            <person name="Good M."/>
            <person name="Goodstein D."/>
            <person name="Lemons D."/>
            <person name="Li W."/>
            <person name="Lyons J.B."/>
            <person name="Morris A."/>
            <person name="Nichols S."/>
            <person name="Richter D.J."/>
            <person name="Salamov A."/>
            <person name="Bork P."/>
            <person name="Lim W.A."/>
            <person name="Manning G."/>
            <person name="Miller W.T."/>
            <person name="McGinnis W."/>
            <person name="Shapiro H."/>
            <person name="Tjian R."/>
            <person name="Grigoriev I.V."/>
            <person name="Rokhsar D."/>
        </authorList>
    </citation>
    <scope>NUCLEOTIDE SEQUENCE [LARGE SCALE GENOMIC DNA]</scope>
    <source>
        <strain evidence="4">MX1 / ATCC 50154</strain>
    </source>
</reference>
<feature type="region of interest" description="Disordered" evidence="2">
    <location>
        <begin position="183"/>
        <end position="214"/>
    </location>
</feature>
<dbReference type="eggNOG" id="KOG1669">
    <property type="taxonomic scope" value="Eukaryota"/>
</dbReference>
<dbReference type="Proteomes" id="UP000001357">
    <property type="component" value="Unassembled WGS sequence"/>
</dbReference>
<sequence>MSDEIPLRYSWTFWYSNKKQRNRDNFDASMQKMCTVSTVKEFWNVYSFLQRPSELPICDLMLFRDGIRPVWEDDKNKSGGRWSLHLKKGIQASSRAWENLLLAIIGDQFTHSEEVCGVVLKIRQSDDSLCLWNRTASDAETRTTIGKDLRKVLRLDSGVLIKYKFHEQTEQPEDEITLLLFQPERGGPQPEAKPVAIDNERRTTCHTSNQTQFS</sequence>
<dbReference type="Pfam" id="PF01652">
    <property type="entry name" value="IF4E"/>
    <property type="match status" value="1"/>
</dbReference>
<dbReference type="PROSITE" id="PS00813">
    <property type="entry name" value="IF4E"/>
    <property type="match status" value="1"/>
</dbReference>
<dbReference type="InterPro" id="IPR019770">
    <property type="entry name" value="TIF_eIF_4E_CS"/>
</dbReference>
<evidence type="ECO:0000256" key="1">
    <source>
        <dbReference type="RuleBase" id="RU004374"/>
    </source>
</evidence>
<dbReference type="PANTHER" id="PTHR11960:SF18">
    <property type="entry name" value="EUKARYOTIC TRANSLATION INITIATION FACTOR 4E HOMOLOGOUS PROTEIN, ISOFORM B"/>
    <property type="match status" value="1"/>
</dbReference>
<evidence type="ECO:0000313" key="4">
    <source>
        <dbReference type="Proteomes" id="UP000001357"/>
    </source>
</evidence>
<protein>
    <submittedName>
        <fullName evidence="3">Uncharacterized protein</fullName>
    </submittedName>
</protein>
<dbReference type="Gene3D" id="3.30.760.10">
    <property type="entry name" value="RNA Cap, Translation Initiation Factor Eif4e"/>
    <property type="match status" value="1"/>
</dbReference>
<dbReference type="AlphaFoldDB" id="A9V159"/>
<dbReference type="InterPro" id="IPR001040">
    <property type="entry name" value="TIF_eIF_4E"/>
</dbReference>
<name>A9V159_MONBE</name>
<dbReference type="GO" id="GO:0003743">
    <property type="term" value="F:translation initiation factor activity"/>
    <property type="evidence" value="ECO:0000318"/>
    <property type="project" value="GO_Central"/>
</dbReference>
<feature type="compositionally biased region" description="Polar residues" evidence="2">
    <location>
        <begin position="205"/>
        <end position="214"/>
    </location>
</feature>
<proteinExistence type="inferred from homology"/>
<dbReference type="InParanoid" id="A9V159"/>
<dbReference type="FunCoup" id="A9V159">
    <property type="interactions" value="995"/>
</dbReference>
<dbReference type="PANTHER" id="PTHR11960">
    <property type="entry name" value="EUKARYOTIC TRANSLATION INITIATION FACTOR 4E RELATED"/>
    <property type="match status" value="1"/>
</dbReference>
<dbReference type="OMA" id="VWNKTAN"/>
<keyword evidence="4" id="KW-1185">Reference proteome</keyword>
<dbReference type="STRING" id="81824.A9V159"/>
<dbReference type="SUPFAM" id="SSF55418">
    <property type="entry name" value="eIF4e-like"/>
    <property type="match status" value="1"/>
</dbReference>
<dbReference type="RefSeq" id="XP_001746364.1">
    <property type="nucleotide sequence ID" value="XM_001746312.1"/>
</dbReference>
<dbReference type="GO" id="GO:0000340">
    <property type="term" value="F:RNA 7-methylguanosine cap binding"/>
    <property type="evidence" value="ECO:0000318"/>
    <property type="project" value="GO_Central"/>
</dbReference>
<organism evidence="3 4">
    <name type="scientific">Monosiga brevicollis</name>
    <name type="common">Choanoflagellate</name>
    <dbReference type="NCBI Taxonomy" id="81824"/>
    <lineage>
        <taxon>Eukaryota</taxon>
        <taxon>Choanoflagellata</taxon>
        <taxon>Craspedida</taxon>
        <taxon>Salpingoecidae</taxon>
        <taxon>Monosiga</taxon>
    </lineage>
</organism>
<dbReference type="GO" id="GO:0016281">
    <property type="term" value="C:eukaryotic translation initiation factor 4F complex"/>
    <property type="evidence" value="ECO:0000318"/>
    <property type="project" value="GO_Central"/>
</dbReference>
<dbReference type="FunFam" id="3.30.760.10:FF:000043">
    <property type="entry name" value="Predicted protein"/>
    <property type="match status" value="1"/>
</dbReference>
<dbReference type="EMBL" id="CH991553">
    <property type="protein sequence ID" value="EDQ88751.1"/>
    <property type="molecule type" value="Genomic_DNA"/>
</dbReference>
<evidence type="ECO:0000313" key="3">
    <source>
        <dbReference type="EMBL" id="EDQ88751.1"/>
    </source>
</evidence>
<evidence type="ECO:0000256" key="2">
    <source>
        <dbReference type="SAM" id="MobiDB-lite"/>
    </source>
</evidence>
<accession>A9V159</accession>
<dbReference type="KEGG" id="mbr:MONBRDRAFT_32697"/>
<keyword evidence="1" id="KW-0648">Protein biosynthesis</keyword>
<keyword evidence="1" id="KW-0396">Initiation factor</keyword>
<gene>
    <name evidence="3" type="ORF">MONBRDRAFT_32697</name>
</gene>
<dbReference type="GO" id="GO:0006413">
    <property type="term" value="P:translational initiation"/>
    <property type="evidence" value="ECO:0000318"/>
    <property type="project" value="GO_Central"/>
</dbReference>
<dbReference type="GeneID" id="5891555"/>